<dbReference type="PROSITE" id="PS00010">
    <property type="entry name" value="ASX_HYDROXYL"/>
    <property type="match status" value="10"/>
</dbReference>
<dbReference type="SUPFAM" id="SSF49854">
    <property type="entry name" value="Spermadhesin, CUB domain"/>
    <property type="match status" value="2"/>
</dbReference>
<evidence type="ECO:0000256" key="6">
    <source>
        <dbReference type="ARBA" id="ARBA00023157"/>
    </source>
</evidence>
<comment type="caution">
    <text evidence="11">The sequence shown here is derived from an EMBL/GenBank/DDBJ whole genome shotgun (WGS) entry which is preliminary data.</text>
</comment>
<dbReference type="GO" id="GO:0005509">
    <property type="term" value="F:calcium ion binding"/>
    <property type="evidence" value="ECO:0007669"/>
    <property type="project" value="InterPro"/>
</dbReference>
<keyword evidence="7" id="KW-0325">Glycoprotein</keyword>
<feature type="domain" description="EGF-like" evidence="10">
    <location>
        <begin position="242"/>
        <end position="282"/>
    </location>
</feature>
<evidence type="ECO:0000256" key="1">
    <source>
        <dbReference type="ARBA" id="ARBA00004613"/>
    </source>
</evidence>
<dbReference type="AlphaFoldDB" id="A0AAV7JXP5"/>
<feature type="domain" description="EGF-like" evidence="10">
    <location>
        <begin position="725"/>
        <end position="766"/>
    </location>
</feature>
<feature type="domain" description="EGF-like" evidence="10">
    <location>
        <begin position="89"/>
        <end position="127"/>
    </location>
</feature>
<feature type="domain" description="CUB" evidence="9">
    <location>
        <begin position="886"/>
        <end position="1003"/>
    </location>
</feature>
<dbReference type="SMART" id="SM00042">
    <property type="entry name" value="CUB"/>
    <property type="match status" value="2"/>
</dbReference>
<dbReference type="SUPFAM" id="SSF57196">
    <property type="entry name" value="EGF/Laminin"/>
    <property type="match status" value="4"/>
</dbReference>
<comment type="caution">
    <text evidence="8">Lacks conserved residue(s) required for the propagation of feature annotation.</text>
</comment>
<dbReference type="InterPro" id="IPR049883">
    <property type="entry name" value="NOTCH1_EGF-like"/>
</dbReference>
<dbReference type="Pfam" id="PF14670">
    <property type="entry name" value="FXa_inhibition"/>
    <property type="match status" value="4"/>
</dbReference>
<feature type="domain" description="EGF-like" evidence="10">
    <location>
        <begin position="283"/>
        <end position="325"/>
    </location>
</feature>
<dbReference type="InterPro" id="IPR035914">
    <property type="entry name" value="Sperma_CUB_dom_sf"/>
</dbReference>
<evidence type="ECO:0000256" key="7">
    <source>
        <dbReference type="ARBA" id="ARBA00023180"/>
    </source>
</evidence>
<dbReference type="CDD" id="cd00054">
    <property type="entry name" value="EGF_CA"/>
    <property type="match status" value="2"/>
</dbReference>
<feature type="domain" description="CUB" evidence="9">
    <location>
        <begin position="772"/>
        <end position="877"/>
    </location>
</feature>
<dbReference type="SMART" id="SM00179">
    <property type="entry name" value="EGF_CA"/>
    <property type="match status" value="13"/>
</dbReference>
<feature type="domain" description="EGF-like" evidence="10">
    <location>
        <begin position="128"/>
        <end position="162"/>
    </location>
</feature>
<dbReference type="PROSITE" id="PS01180">
    <property type="entry name" value="CUB"/>
    <property type="match status" value="2"/>
</dbReference>
<accession>A0AAV7JXP5</accession>
<dbReference type="FunFam" id="2.10.25.10:FF:000005">
    <property type="entry name" value="Fibrillin 2"/>
    <property type="match status" value="2"/>
</dbReference>
<evidence type="ECO:0000259" key="10">
    <source>
        <dbReference type="PROSITE" id="PS50026"/>
    </source>
</evidence>
<feature type="disulfide bond" evidence="8">
    <location>
        <begin position="330"/>
        <end position="340"/>
    </location>
</feature>
<dbReference type="InterPro" id="IPR000152">
    <property type="entry name" value="EGF-type_Asp/Asn_hydroxyl_site"/>
</dbReference>
<dbReference type="PROSITE" id="PS01186">
    <property type="entry name" value="EGF_2"/>
    <property type="match status" value="5"/>
</dbReference>
<dbReference type="SUPFAM" id="SSF57184">
    <property type="entry name" value="Growth factor receptor domain"/>
    <property type="match status" value="4"/>
</dbReference>
<protein>
    <submittedName>
        <fullName evidence="11">EGF-like domain-containing protein</fullName>
    </submittedName>
</protein>
<dbReference type="InterPro" id="IPR018097">
    <property type="entry name" value="EGF_Ca-bd_CS"/>
</dbReference>
<dbReference type="Pfam" id="PF00431">
    <property type="entry name" value="CUB"/>
    <property type="match status" value="1"/>
</dbReference>
<dbReference type="FunFam" id="2.10.25.10:FF:000010">
    <property type="entry name" value="Pro-epidermal growth factor"/>
    <property type="match status" value="1"/>
</dbReference>
<feature type="domain" description="EGF-like" evidence="10">
    <location>
        <begin position="365"/>
        <end position="406"/>
    </location>
</feature>
<evidence type="ECO:0000256" key="5">
    <source>
        <dbReference type="ARBA" id="ARBA00022737"/>
    </source>
</evidence>
<dbReference type="GO" id="GO:0005576">
    <property type="term" value="C:extracellular region"/>
    <property type="evidence" value="ECO:0007669"/>
    <property type="project" value="UniProtKB-SubCell"/>
</dbReference>
<gene>
    <name evidence="11" type="ORF">LOD99_3749</name>
</gene>
<keyword evidence="3 8" id="KW-0245">EGF-like domain</keyword>
<proteinExistence type="predicted"/>
<dbReference type="Pfam" id="PF07645">
    <property type="entry name" value="EGF_CA"/>
    <property type="match status" value="11"/>
</dbReference>
<dbReference type="InterPro" id="IPR009030">
    <property type="entry name" value="Growth_fac_rcpt_cys_sf"/>
</dbReference>
<feature type="domain" description="EGF-like" evidence="10">
    <location>
        <begin position="490"/>
        <end position="528"/>
    </location>
</feature>
<sequence length="1003" mass="110608">MLFVDVNECADSNGGCQQKCVNTGGSYYCECGAGYNLAVDERSCYSTTEDPCLLNNGGCEHICITSGNNYYCSCYVGYDLYTDNKRCFDADECLRDLCPGDLSCTNTPGSYTCSCSAGYDQEGDSCIDVNECLLNVCDHICTNKQGSYQCSCRAGYNLYQARSCYKYNCEPGGDGCRCIPTVGDCLCIEGYEIGAGGVFCQDVDECSVNEGDCIYGCENTIGSYVCSCPVGTVLSSDNICIDEDECSTGNNNNCQQVCVNTDGGYQCACLDGYQLDGEYTCTDVDECALRTYECDSDQSCVNYFGSYSCECSPGYFKNTQTSQCEDINECSDTNTCEQNCINLSGTYECECNAGYELYNFYQCRDINECLAIECTQNNQYCRNTEGSYVCDCEPEYRKNVQTDICEDIDECIKGSHSCEQICVNSDGSYTCDCSGGYYSSSFYGCTDIDECASPNSNTCNDKQICLNIQGSHLCYCRSGFTTLPDGSCLDVDECEYNLCDHTCHNTEGSYQCTCDEGFLLYRNYRSCSKSDCSLGDAGCGCVVSGSDCICNEGYEIGNANIFCQDIDECSQNNGGCSHSCVNTPGSHECGCPEGLEISWNGQTCIEIVSCTELNGGCEQSCEETNPGVECSCWDGYYLDTDAKSCIVHPPCYLNGGCQDFCNEIEGRGECSCRTGYRLGYDRTSCYASFCYYAYDYCDHYCDNSRRTCGCKEGFAPRTSGYNCADIDECAYPHLSGCSHTCENTEGSYICTCPEGLWVDTDGKTCRENPPGCGGSLFTSTTGSTLPIITGPFPLQCEWKITAPQGQLALFRIYYLSLGLPFNCDDWGIEVWDPRAPSYSLLRDQCYGAYEEYTASAGNELLIKIHAERDFKFYYQFFYYAIEDNVFGSSECQQTISLGSNFSSPNFPQPYSPDSQCSILITGLRDRRMGLRFYYFNVESSPDCERDYVILRDTTYNSNTYNQPLARWCGNEVPDPVYSVTGVISLVFYSDSSVQTGGFYGTTF</sequence>
<keyword evidence="5" id="KW-0677">Repeat</keyword>
<dbReference type="SMART" id="SM00181">
    <property type="entry name" value="EGF"/>
    <property type="match status" value="19"/>
</dbReference>
<dbReference type="Proteomes" id="UP001165289">
    <property type="component" value="Unassembled WGS sequence"/>
</dbReference>
<dbReference type="InterPro" id="IPR052080">
    <property type="entry name" value="vWF_C/EGF_Fibrillin"/>
</dbReference>
<reference evidence="11 12" key="1">
    <citation type="journal article" date="2023" name="BMC Biol.">
        <title>The compact genome of the sponge Oopsacas minuta (Hexactinellida) is lacking key metazoan core genes.</title>
        <authorList>
            <person name="Santini S."/>
            <person name="Schenkelaars Q."/>
            <person name="Jourda C."/>
            <person name="Duchesne M."/>
            <person name="Belahbib H."/>
            <person name="Rocher C."/>
            <person name="Selva M."/>
            <person name="Riesgo A."/>
            <person name="Vervoort M."/>
            <person name="Leys S.P."/>
            <person name="Kodjabachian L."/>
            <person name="Le Bivic A."/>
            <person name="Borchiellini C."/>
            <person name="Claverie J.M."/>
            <person name="Renard E."/>
        </authorList>
    </citation>
    <scope>NUCLEOTIDE SEQUENCE [LARGE SCALE GENOMIC DNA]</scope>
    <source>
        <strain evidence="11">SPO-2</strain>
    </source>
</reference>
<evidence type="ECO:0000256" key="2">
    <source>
        <dbReference type="ARBA" id="ARBA00022525"/>
    </source>
</evidence>
<dbReference type="PANTHER" id="PTHR47333:SF4">
    <property type="entry name" value="EGF-LIKE DOMAIN-CONTAINING PROTEIN"/>
    <property type="match status" value="1"/>
</dbReference>
<dbReference type="InterPro" id="IPR000859">
    <property type="entry name" value="CUB_dom"/>
</dbReference>
<dbReference type="FunFam" id="2.10.25.10:FF:000119">
    <property type="entry name" value="vitamin K-dependent protein S"/>
    <property type="match status" value="1"/>
</dbReference>
<dbReference type="PANTHER" id="PTHR47333">
    <property type="entry name" value="VON WILLEBRAND FACTOR C AND EGF DOMAIN-CONTAINING PROTEIN"/>
    <property type="match status" value="1"/>
</dbReference>
<keyword evidence="2" id="KW-0964">Secreted</keyword>
<evidence type="ECO:0000313" key="11">
    <source>
        <dbReference type="EMBL" id="KAI6653224.1"/>
    </source>
</evidence>
<evidence type="ECO:0000259" key="9">
    <source>
        <dbReference type="PROSITE" id="PS01180"/>
    </source>
</evidence>
<dbReference type="PROSITE" id="PS50026">
    <property type="entry name" value="EGF_3"/>
    <property type="match status" value="8"/>
</dbReference>
<dbReference type="InterPro" id="IPR000742">
    <property type="entry name" value="EGF"/>
</dbReference>
<evidence type="ECO:0000256" key="4">
    <source>
        <dbReference type="ARBA" id="ARBA00022729"/>
    </source>
</evidence>
<dbReference type="EMBL" id="JAKMXF010000288">
    <property type="protein sequence ID" value="KAI6653224.1"/>
    <property type="molecule type" value="Genomic_DNA"/>
</dbReference>
<dbReference type="Gene3D" id="2.10.25.10">
    <property type="entry name" value="Laminin"/>
    <property type="match status" value="16"/>
</dbReference>
<evidence type="ECO:0000313" key="12">
    <source>
        <dbReference type="Proteomes" id="UP001165289"/>
    </source>
</evidence>
<organism evidence="11 12">
    <name type="scientific">Oopsacas minuta</name>
    <dbReference type="NCBI Taxonomy" id="111878"/>
    <lineage>
        <taxon>Eukaryota</taxon>
        <taxon>Metazoa</taxon>
        <taxon>Porifera</taxon>
        <taxon>Hexactinellida</taxon>
        <taxon>Hexasterophora</taxon>
        <taxon>Lyssacinosida</taxon>
        <taxon>Leucopsacidae</taxon>
        <taxon>Oopsacas</taxon>
    </lineage>
</organism>
<name>A0AAV7JXP5_9METZ</name>
<evidence type="ECO:0000256" key="3">
    <source>
        <dbReference type="ARBA" id="ARBA00022536"/>
    </source>
</evidence>
<dbReference type="Gene3D" id="2.60.120.290">
    <property type="entry name" value="Spermadhesin, CUB domain"/>
    <property type="match status" value="2"/>
</dbReference>
<comment type="subcellular location">
    <subcellularLocation>
        <location evidence="1">Secreted</location>
    </subcellularLocation>
</comment>
<keyword evidence="12" id="KW-1185">Reference proteome</keyword>
<keyword evidence="6 8" id="KW-1015">Disulfide bond</keyword>
<keyword evidence="4" id="KW-0732">Signal</keyword>
<evidence type="ECO:0000256" key="8">
    <source>
        <dbReference type="PROSITE-ProRule" id="PRU00076"/>
    </source>
</evidence>
<feature type="domain" description="EGF-like" evidence="10">
    <location>
        <begin position="326"/>
        <end position="361"/>
    </location>
</feature>
<dbReference type="CDD" id="cd00041">
    <property type="entry name" value="CUB"/>
    <property type="match status" value="1"/>
</dbReference>
<dbReference type="PROSITE" id="PS01187">
    <property type="entry name" value="EGF_CA"/>
    <property type="match status" value="3"/>
</dbReference>
<dbReference type="InterPro" id="IPR001881">
    <property type="entry name" value="EGF-like_Ca-bd_dom"/>
</dbReference>